<dbReference type="Pfam" id="PF00691">
    <property type="entry name" value="OmpA"/>
    <property type="match status" value="1"/>
</dbReference>
<dbReference type="PROSITE" id="PS51123">
    <property type="entry name" value="OMPA_2"/>
    <property type="match status" value="1"/>
</dbReference>
<dbReference type="PANTHER" id="PTHR30329">
    <property type="entry name" value="STATOR ELEMENT OF FLAGELLAR MOTOR COMPLEX"/>
    <property type="match status" value="1"/>
</dbReference>
<comment type="subcellular location">
    <subcellularLocation>
        <location evidence="1">Cell outer membrane</location>
    </subcellularLocation>
</comment>
<dbReference type="GO" id="GO:0009279">
    <property type="term" value="C:cell outer membrane"/>
    <property type="evidence" value="ECO:0007669"/>
    <property type="project" value="UniProtKB-SubCell"/>
</dbReference>
<dbReference type="SUPFAM" id="SSF48452">
    <property type="entry name" value="TPR-like"/>
    <property type="match status" value="1"/>
</dbReference>
<keyword evidence="5" id="KW-0732">Signal</keyword>
<dbReference type="PANTHER" id="PTHR30329:SF21">
    <property type="entry name" value="LIPOPROTEIN YIAD-RELATED"/>
    <property type="match status" value="1"/>
</dbReference>
<dbReference type="Gene3D" id="1.25.40.10">
    <property type="entry name" value="Tetratricopeptide repeat domain"/>
    <property type="match status" value="1"/>
</dbReference>
<dbReference type="Gene3D" id="3.30.1330.60">
    <property type="entry name" value="OmpA-like domain"/>
    <property type="match status" value="1"/>
</dbReference>
<organism evidence="7 8">
    <name type="scientific">Sphingobacterium alkalisoli</name>
    <dbReference type="NCBI Taxonomy" id="1874115"/>
    <lineage>
        <taxon>Bacteria</taxon>
        <taxon>Pseudomonadati</taxon>
        <taxon>Bacteroidota</taxon>
        <taxon>Sphingobacteriia</taxon>
        <taxon>Sphingobacteriales</taxon>
        <taxon>Sphingobacteriaceae</taxon>
        <taxon>Sphingobacterium</taxon>
    </lineage>
</organism>
<evidence type="ECO:0000256" key="1">
    <source>
        <dbReference type="ARBA" id="ARBA00004442"/>
    </source>
</evidence>
<dbReference type="OrthoDB" id="9809364at2"/>
<name>A0A4U0GZE2_9SPHI</name>
<dbReference type="PRINTS" id="PR01021">
    <property type="entry name" value="OMPADOMAIN"/>
</dbReference>
<evidence type="ECO:0000256" key="4">
    <source>
        <dbReference type="PROSITE-ProRule" id="PRU00473"/>
    </source>
</evidence>
<dbReference type="SUPFAM" id="SSF103088">
    <property type="entry name" value="OmpA-like"/>
    <property type="match status" value="1"/>
</dbReference>
<feature type="domain" description="OmpA-like" evidence="6">
    <location>
        <begin position="532"/>
        <end position="651"/>
    </location>
</feature>
<evidence type="ECO:0000313" key="7">
    <source>
        <dbReference type="EMBL" id="TJY64601.1"/>
    </source>
</evidence>
<gene>
    <name evidence="7" type="ORF">FAZ19_15540</name>
</gene>
<dbReference type="InterPro" id="IPR011990">
    <property type="entry name" value="TPR-like_helical_dom_sf"/>
</dbReference>
<keyword evidence="3" id="KW-0998">Cell outer membrane</keyword>
<evidence type="ECO:0000256" key="5">
    <source>
        <dbReference type="SAM" id="SignalP"/>
    </source>
</evidence>
<dbReference type="InterPro" id="IPR006665">
    <property type="entry name" value="OmpA-like"/>
</dbReference>
<proteinExistence type="predicted"/>
<dbReference type="InterPro" id="IPR006664">
    <property type="entry name" value="OMP_bac"/>
</dbReference>
<feature type="signal peptide" evidence="5">
    <location>
        <begin position="1"/>
        <end position="27"/>
    </location>
</feature>
<evidence type="ECO:0000313" key="8">
    <source>
        <dbReference type="Proteomes" id="UP000309872"/>
    </source>
</evidence>
<dbReference type="InterPro" id="IPR050330">
    <property type="entry name" value="Bact_OuterMem_StrucFunc"/>
</dbReference>
<dbReference type="RefSeq" id="WP_136821661.1">
    <property type="nucleotide sequence ID" value="NZ_BMJX01000004.1"/>
</dbReference>
<evidence type="ECO:0000256" key="3">
    <source>
        <dbReference type="ARBA" id="ARBA00023237"/>
    </source>
</evidence>
<dbReference type="InterPro" id="IPR036737">
    <property type="entry name" value="OmpA-like_sf"/>
</dbReference>
<reference evidence="7 8" key="1">
    <citation type="submission" date="2019-04" db="EMBL/GenBank/DDBJ databases">
        <title>Sphingobacterium olei sp. nov., isolated from oil-contaminated soil.</title>
        <authorList>
            <person name="Liu B."/>
        </authorList>
    </citation>
    <scope>NUCLEOTIDE SEQUENCE [LARGE SCALE GENOMIC DNA]</scope>
    <source>
        <strain evidence="7 8">Y3L14</strain>
    </source>
</reference>
<dbReference type="Gene3D" id="2.60.40.1120">
    <property type="entry name" value="Carboxypeptidase-like, regulatory domain"/>
    <property type="match status" value="1"/>
</dbReference>
<dbReference type="SUPFAM" id="SSF82171">
    <property type="entry name" value="DPP6 N-terminal domain-like"/>
    <property type="match status" value="1"/>
</dbReference>
<feature type="chain" id="PRO_5020424992" evidence="5">
    <location>
        <begin position="28"/>
        <end position="651"/>
    </location>
</feature>
<dbReference type="EMBL" id="SUKA01000004">
    <property type="protein sequence ID" value="TJY64601.1"/>
    <property type="molecule type" value="Genomic_DNA"/>
</dbReference>
<dbReference type="AlphaFoldDB" id="A0A4U0GZE2"/>
<evidence type="ECO:0000259" key="6">
    <source>
        <dbReference type="PROSITE" id="PS51123"/>
    </source>
</evidence>
<evidence type="ECO:0000256" key="2">
    <source>
        <dbReference type="ARBA" id="ARBA00023136"/>
    </source>
</evidence>
<protein>
    <submittedName>
        <fullName evidence="7">OmpA family protein</fullName>
    </submittedName>
</protein>
<sequence length="651" mass="73254">MKRKYYKRGLQALTIMLLLFGTEIASAQEQLGRRSRAELLYDKMEYANATLAYEKLVDVKKPRTEDMERLADSYRRINEYELAENWYSRVVLQPDHKQESLLHYAEVLKKRGRYAEASKQYQTYQEKYGRDESIARYIQGADSAVVWMKNPTLHNLKNETTINTSLSEFSLVPTSGGVIYAGEPQGLLDNKSGMTGQSYLKVYAANREGNGELSYPNIMEGAFNNALYHVGPVAVNADEDVLYVTRTYPGKEGENYRSDGLKWRKHNLELKIYRKNGNGWTEEDFAYNNVKDYSLGHASLSTDGKVLYYASDMPGGHGGVDIWYSELQGDGSWGAPKNAGPTINSAGDEVFPSVFGDTLYFSSDGWVGMGGLDIYRSVGKRSTFSTPENLRYPLNSASDDFAYVVAANSEDLIYGYLSSNRTGGQGGDDIYSFVFNKPKFIIQLEGITRHKETGDLLPATTVTLFQNGKEIAAKGVTDKDGRITFTLNKGEPYRLLAEKQGYHSDSTSVEGLFPRRDTMVRVVMNLQPVHKVGDKFVLENIYYDFDKHNIRRDAALILDQLVATMRDNPTLRIELSSHTDSRGSDSYNEKLSQRRAQSAVDYIVTRGIARDRMVAKGYGEKRLVNKCSNGVPCSVADHQANRRTEVEVLAY</sequence>
<dbReference type="Proteomes" id="UP000309872">
    <property type="component" value="Unassembled WGS sequence"/>
</dbReference>
<keyword evidence="2 4" id="KW-0472">Membrane</keyword>
<accession>A0A4U0GZE2</accession>
<comment type="caution">
    <text evidence="7">The sequence shown here is derived from an EMBL/GenBank/DDBJ whole genome shotgun (WGS) entry which is preliminary data.</text>
</comment>
<dbReference type="CDD" id="cd07185">
    <property type="entry name" value="OmpA_C-like"/>
    <property type="match status" value="1"/>
</dbReference>
<keyword evidence="8" id="KW-1185">Reference proteome</keyword>